<evidence type="ECO:0000256" key="9">
    <source>
        <dbReference type="ARBA" id="ARBA00023136"/>
    </source>
</evidence>
<keyword evidence="5" id="KW-0813">Transport</keyword>
<comment type="similarity">
    <text evidence="3">Belongs to the adaptor complexes small subunit family.</text>
</comment>
<evidence type="ECO:0000256" key="6">
    <source>
        <dbReference type="ARBA" id="ARBA00022475"/>
    </source>
</evidence>
<evidence type="ECO:0000256" key="16">
    <source>
        <dbReference type="ARBA" id="ARBA00032679"/>
    </source>
</evidence>
<keyword evidence="10" id="KW-0168">Coated pit</keyword>
<feature type="region of interest" description="Disordered" evidence="19">
    <location>
        <begin position="1081"/>
        <end position="1110"/>
    </location>
</feature>
<dbReference type="GO" id="GO:0072583">
    <property type="term" value="P:clathrin-dependent endocytosis"/>
    <property type="evidence" value="ECO:0007669"/>
    <property type="project" value="InterPro"/>
</dbReference>
<dbReference type="Pfam" id="PF01217">
    <property type="entry name" value="Clat_adaptor_s"/>
    <property type="match status" value="1"/>
</dbReference>
<dbReference type="InterPro" id="IPR022775">
    <property type="entry name" value="AP_mu_sigma_su"/>
</dbReference>
<feature type="compositionally biased region" description="Low complexity" evidence="19">
    <location>
        <begin position="1005"/>
        <end position="1014"/>
    </location>
</feature>
<dbReference type="InterPro" id="IPR027156">
    <property type="entry name" value="APS2"/>
</dbReference>
<evidence type="ECO:0000256" key="17">
    <source>
        <dbReference type="ARBA" id="ARBA00033221"/>
    </source>
</evidence>
<dbReference type="GO" id="GO:0006886">
    <property type="term" value="P:intracellular protein transport"/>
    <property type="evidence" value="ECO:0007669"/>
    <property type="project" value="InterPro"/>
</dbReference>
<feature type="region of interest" description="Disordered" evidence="19">
    <location>
        <begin position="729"/>
        <end position="750"/>
    </location>
</feature>
<evidence type="ECO:0000256" key="3">
    <source>
        <dbReference type="ARBA" id="ARBA00006972"/>
    </source>
</evidence>
<keyword evidence="6" id="KW-1003">Cell membrane</keyword>
<protein>
    <recommendedName>
        <fullName evidence="4">AP-2 complex subunit sigma</fullName>
    </recommendedName>
    <alternativeName>
        <fullName evidence="12">Adaptor protein complex AP-2 subunit sigma</fullName>
    </alternativeName>
    <alternativeName>
        <fullName evidence="11">Adaptor-related protein complex 2 subunit sigma</fullName>
    </alternativeName>
    <alternativeName>
        <fullName evidence="13">Clathrin assembly protein 2 sigma small chain</fullName>
    </alternativeName>
    <alternativeName>
        <fullName evidence="16">Clathrin coat assembly protein AP17</fullName>
    </alternativeName>
    <alternativeName>
        <fullName evidence="14">Clathrin coat-associated protein AP17</fullName>
    </alternativeName>
    <alternativeName>
        <fullName evidence="17">Plasma membrane adaptor AP-2 17 kDa protein</fullName>
    </alternativeName>
    <alternativeName>
        <fullName evidence="15">Sigma2-adaptin</fullName>
    </alternativeName>
</protein>
<keyword evidence="22" id="KW-1185">Reference proteome</keyword>
<dbReference type="SUPFAM" id="SSF64356">
    <property type="entry name" value="SNARE-like"/>
    <property type="match status" value="1"/>
</dbReference>
<dbReference type="PROSITE" id="PS00989">
    <property type="entry name" value="CLAT_ADAPTOR_S"/>
    <property type="match status" value="1"/>
</dbReference>
<dbReference type="GO" id="GO:0035615">
    <property type="term" value="F:clathrin adaptor activity"/>
    <property type="evidence" value="ECO:0007669"/>
    <property type="project" value="InterPro"/>
</dbReference>
<dbReference type="Gene3D" id="3.60.40.10">
    <property type="entry name" value="PPM-type phosphatase domain"/>
    <property type="match status" value="1"/>
</dbReference>
<dbReference type="InterPro" id="IPR036457">
    <property type="entry name" value="PPM-type-like_dom_sf"/>
</dbReference>
<organism evidence="21 22">
    <name type="scientific">Clunio marinus</name>
    <dbReference type="NCBI Taxonomy" id="568069"/>
    <lineage>
        <taxon>Eukaryota</taxon>
        <taxon>Metazoa</taxon>
        <taxon>Ecdysozoa</taxon>
        <taxon>Arthropoda</taxon>
        <taxon>Hexapoda</taxon>
        <taxon>Insecta</taxon>
        <taxon>Pterygota</taxon>
        <taxon>Neoptera</taxon>
        <taxon>Endopterygota</taxon>
        <taxon>Diptera</taxon>
        <taxon>Nematocera</taxon>
        <taxon>Chironomoidea</taxon>
        <taxon>Chironomidae</taxon>
        <taxon>Clunio</taxon>
    </lineage>
</organism>
<dbReference type="InterPro" id="IPR019535">
    <property type="entry name" value="ICE2_C"/>
</dbReference>
<dbReference type="FunFam" id="3.30.450.60:FF:000004">
    <property type="entry name" value="AP complex subunit sigma"/>
    <property type="match status" value="1"/>
</dbReference>
<dbReference type="Gene3D" id="3.30.450.60">
    <property type="match status" value="1"/>
</dbReference>
<dbReference type="OrthoDB" id="2556847at2759"/>
<feature type="compositionally biased region" description="Polar residues" evidence="19">
    <location>
        <begin position="732"/>
        <end position="744"/>
    </location>
</feature>
<evidence type="ECO:0000313" key="22">
    <source>
        <dbReference type="Proteomes" id="UP000183832"/>
    </source>
</evidence>
<dbReference type="InterPro" id="IPR000804">
    <property type="entry name" value="Clathrin_sm-chain_CS"/>
</dbReference>
<feature type="region of interest" description="Disordered" evidence="19">
    <location>
        <begin position="1001"/>
        <end position="1069"/>
    </location>
</feature>
<evidence type="ECO:0000313" key="21">
    <source>
        <dbReference type="EMBL" id="CRK99349.1"/>
    </source>
</evidence>
<evidence type="ECO:0000256" key="5">
    <source>
        <dbReference type="ARBA" id="ARBA00022448"/>
    </source>
</evidence>
<dbReference type="InterPro" id="IPR053287">
    <property type="entry name" value="PP2C-like_domain"/>
</dbReference>
<evidence type="ECO:0000256" key="8">
    <source>
        <dbReference type="ARBA" id="ARBA00022927"/>
    </source>
</evidence>
<dbReference type="GO" id="GO:0030122">
    <property type="term" value="C:AP-2 adaptor complex"/>
    <property type="evidence" value="ECO:0007669"/>
    <property type="project" value="InterPro"/>
</dbReference>
<dbReference type="CDD" id="cd14833">
    <property type="entry name" value="AP2_sigma"/>
    <property type="match status" value="1"/>
</dbReference>
<sequence>MSRTLNETHKLALPEKSEYCTLKTKEEILLCSGVSEENNSETLIDPRQNATRILKTPNNLVKDHRYTSELKVHEHKIMFGMLKSNIKHNPRINNISHQQFRKISQTPTAALIEKHKIEVMQFNKCAEIFFYRHMNELNDLLSEDMKVFLIDHWQRIEDLSIFQVVTKLLLNKTLNTIEIKVEHLNSESEINSSPYTIIEEYFPIINRLSSEDLKFYCQLNEIYKSEMIFYPTSDINLSVDLLSKLFSDETFSVRFDNCINRDGFKFCNFDKPLPLKSVEIQQALEEIVKLKIYMMIDWSIMDGFIQISEHKEEVFRAETISNQLKKLFLMFRKRAGNNKKNHLWKINNDGQNYILNVRQPNVYFMMDKEILQPVNISVKLEYQTNFGAEKMTSNELIKEWCTLKFTSSSNIIRYRIDAKTLEVLSMTTVNIEEIEKELKKNYNINPSDLIVNLINVFGCIKRLPEGEYLIQAINEDTWKNMYIYRKSTSGKNFSDKPWEIKKVFTSKWTPIDEETPTFIHIPNHNAPCCFQPSCDSKYRVRYFSKPEKRAQTKNKLDKVQKTLNAIRNLQMPNKRVGSKNKVDKAQKSFTKPLLIPENRKAKTNSMPSLGQKVFGYFRQLSFIAEPREEIKPINQCFITKYLETSGAEPTQVNGPSIKICSGKQPTDLPELTLSSYEYGQNSAKIALTGPNEGHTYVHRSRLHLSAGGDIDFIDDKDEEVRHNPKKFPRKLSTVSRKSTSSHETASLMPSDFKKATDEENNESNHLIADVSHWNMTSTDQGHGIAISLYEKNPITNEHAGNPIADCYGLVARKNSCMMAMADGVNWGEKARLASCAAIQASLEYLTRALFSPGNTAKNTREVFVSLLRSFWEAQDFILEVNGHLTTLTVCVILPLSDEEVNKNKYVICACNVGDSLGYVYSRTHGVREFTQEELIDSHDITNNRDMRDALGALGPVDGNKPELSNLTLSLTIVEKGDIVYLTSDGISDNFDPVVGKFAEAEPEVTETTTPVTEVTKAELAPKRQNKSASSLYPKRPQASSSSSSSSTKASVSFPNSDIPVRPPRSKKAALTSAVISNPMPVTDQLPLRPKYTRSKTLIEPRHSSKSSPQIRIRKSPAGLPIVSAYQRHALTLLRMSDLFCYGINGTLRPCTNAKKLCSLLIDFTRMITSAKRKLLEQRELFWKISYDANGQRKEVEMTRVQQRVARKRMVDSHFSSLPGKLDHASVVAWTVGIEDGNITNNNNDILLDPKAKTLSILMARVRNDFRNGNYNERRVITRVNYNESPLYNRAGKTRLAKWYMNFDDDEKQKLIEEVHAVVTVRDAKHTNFVEFRNFKIVYRRYAGLYFCICVDVNDNNLCYLEAIHNFVEVLNEYFHNVCELDLVFNFYKVYTVVDEMFLAGEIRETSQTKVLKQLLTLNSLD</sequence>
<dbReference type="InterPro" id="IPR001932">
    <property type="entry name" value="PPM-type_phosphatase-like_dom"/>
</dbReference>
<dbReference type="GO" id="GO:0008023">
    <property type="term" value="C:transcription elongation factor complex"/>
    <property type="evidence" value="ECO:0007669"/>
    <property type="project" value="InterPro"/>
</dbReference>
<dbReference type="InterPro" id="IPR011012">
    <property type="entry name" value="Longin-like_dom_sf"/>
</dbReference>
<evidence type="ECO:0000256" key="11">
    <source>
        <dbReference type="ARBA" id="ARBA00029632"/>
    </source>
</evidence>
<keyword evidence="8" id="KW-0653">Protein transport</keyword>
<comment type="subunit">
    <text evidence="18">Adaptor protein complex 2 (AP-2) is a heterotetramer composed of two large adaptins (alpha-type subunit AP2A1 or AP2A2 and beta-type subunit AP2B1), a medium adaptin (mu-type subunit AP2M1) and a small adaptin (sigma-type subunit AP2S1). Interacts with CCDC32; the interaction is direct and mediates association of CCDC32 with adaptor protein complex 2 (AP-2).</text>
</comment>
<dbReference type="Pfam" id="PF10505">
    <property type="entry name" value="NARG2_C"/>
    <property type="match status" value="1"/>
</dbReference>
<feature type="domain" description="PPM-type phosphatase" evidence="20">
    <location>
        <begin position="785"/>
        <end position="1053"/>
    </location>
</feature>
<keyword evidence="7" id="KW-0254">Endocytosis</keyword>
<reference evidence="21 22" key="1">
    <citation type="submission" date="2015-04" db="EMBL/GenBank/DDBJ databases">
        <authorList>
            <person name="Syromyatnikov M.Y."/>
            <person name="Popov V.N."/>
        </authorList>
    </citation>
    <scope>NUCLEOTIDE SEQUENCE [LARGE SCALE GENOMIC DNA]</scope>
</reference>
<evidence type="ECO:0000256" key="1">
    <source>
        <dbReference type="ARBA" id="ARBA00004236"/>
    </source>
</evidence>
<dbReference type="PANTHER" id="PTHR21586">
    <property type="entry name" value="TIPA"/>
    <property type="match status" value="1"/>
</dbReference>
<evidence type="ECO:0000256" key="12">
    <source>
        <dbReference type="ARBA" id="ARBA00031115"/>
    </source>
</evidence>
<dbReference type="Proteomes" id="UP000183832">
    <property type="component" value="Unassembled WGS sequence"/>
</dbReference>
<evidence type="ECO:0000256" key="10">
    <source>
        <dbReference type="ARBA" id="ARBA00023176"/>
    </source>
</evidence>
<dbReference type="PANTHER" id="PTHR21586:SF0">
    <property type="entry name" value="PP2C-LIKE DOMAIN-CONTAINING PROTEIN CG9801"/>
    <property type="match status" value="1"/>
</dbReference>
<proteinExistence type="inferred from homology"/>
<evidence type="ECO:0000256" key="4">
    <source>
        <dbReference type="ARBA" id="ARBA00013914"/>
    </source>
</evidence>
<evidence type="ECO:0000256" key="2">
    <source>
        <dbReference type="ARBA" id="ARBA00004277"/>
    </source>
</evidence>
<evidence type="ECO:0000256" key="13">
    <source>
        <dbReference type="ARBA" id="ARBA00031686"/>
    </source>
</evidence>
<comment type="subcellular location">
    <subcellularLocation>
        <location evidence="1">Cell membrane</location>
    </subcellularLocation>
    <subcellularLocation>
        <location evidence="2">Membrane</location>
        <location evidence="2">Coated pit</location>
        <topology evidence="2">Peripheral membrane protein</topology>
        <orientation evidence="2">Cytoplasmic side</orientation>
    </subcellularLocation>
</comment>
<gene>
    <name evidence="21" type="ORF">CLUMA_CG012598</name>
</gene>
<evidence type="ECO:0000256" key="18">
    <source>
        <dbReference type="ARBA" id="ARBA00046780"/>
    </source>
</evidence>
<evidence type="ECO:0000256" key="15">
    <source>
        <dbReference type="ARBA" id="ARBA00032648"/>
    </source>
</evidence>
<dbReference type="STRING" id="568069.A0A1J1IGH5"/>
<evidence type="ECO:0000259" key="20">
    <source>
        <dbReference type="PROSITE" id="PS51746"/>
    </source>
</evidence>
<evidence type="ECO:0000256" key="14">
    <source>
        <dbReference type="ARBA" id="ARBA00032557"/>
    </source>
</evidence>
<evidence type="ECO:0000256" key="19">
    <source>
        <dbReference type="SAM" id="MobiDB-lite"/>
    </source>
</evidence>
<dbReference type="Pfam" id="PF13672">
    <property type="entry name" value="PP2C_2"/>
    <property type="match status" value="1"/>
</dbReference>
<name>A0A1J1IGH5_9DIPT</name>
<accession>A0A1J1IGH5</accession>
<dbReference type="EMBL" id="CVRI01000050">
    <property type="protein sequence ID" value="CRK99349.1"/>
    <property type="molecule type" value="Genomic_DNA"/>
</dbReference>
<dbReference type="SUPFAM" id="SSF81606">
    <property type="entry name" value="PP2C-like"/>
    <property type="match status" value="1"/>
</dbReference>
<evidence type="ECO:0000256" key="7">
    <source>
        <dbReference type="ARBA" id="ARBA00022583"/>
    </source>
</evidence>
<dbReference type="PROSITE" id="PS51746">
    <property type="entry name" value="PPM_2"/>
    <property type="match status" value="1"/>
</dbReference>
<keyword evidence="9" id="KW-0472">Membrane</keyword>